<dbReference type="PANTHER" id="PTHR32059">
    <property type="entry name" value="RAB11-BINDING PROTEIN RELCH"/>
    <property type="match status" value="1"/>
</dbReference>
<keyword evidence="2 6" id="KW-0963">Cytoplasm</keyword>
<dbReference type="InterPro" id="IPR036322">
    <property type="entry name" value="WD40_repeat_dom_sf"/>
</dbReference>
<keyword evidence="6" id="KW-0498">Mitosis</keyword>
<comment type="caution">
    <text evidence="10">The sequence shown here is derived from an EMBL/GenBank/DDBJ whole genome shotgun (WGS) entry which is preliminary data.</text>
</comment>
<dbReference type="GO" id="GO:0008352">
    <property type="term" value="C:katanin complex"/>
    <property type="evidence" value="ECO:0007669"/>
    <property type="project" value="InterPro"/>
</dbReference>
<reference evidence="10" key="1">
    <citation type="submission" date="2023-03" db="EMBL/GenBank/DDBJ databases">
        <authorList>
            <person name="Steffen K."/>
            <person name="Cardenas P."/>
        </authorList>
    </citation>
    <scope>NUCLEOTIDE SEQUENCE</scope>
</reference>
<dbReference type="GO" id="GO:0051301">
    <property type="term" value="P:cell division"/>
    <property type="evidence" value="ECO:0007669"/>
    <property type="project" value="UniProtKB-KW"/>
</dbReference>
<keyword evidence="5 6" id="KW-0206">Cytoskeleton</keyword>
<feature type="compositionally biased region" description="Basic and acidic residues" evidence="8">
    <location>
        <begin position="1534"/>
        <end position="1547"/>
    </location>
</feature>
<evidence type="ECO:0000256" key="1">
    <source>
        <dbReference type="ARBA" id="ARBA00004245"/>
    </source>
</evidence>
<keyword evidence="3 7" id="KW-0853">WD repeat</keyword>
<sequence length="1861" mass="205856">MASRGPGTAAGSSSRGESSRDWEEVASALLEDGFFLTALELHAELLESGKDVSSLRDYFSNPGNFETAFPQPPTALLGNDLVRTSSMSTFDSIEFGRYSDDSARDNDDRVAVLEFELRKAQETIKSLRGSLTEATEVRPTKDKKMANLVKSDEPIKPHEQRALNFLAHEYFMQQGDKLTAITLTEENGDQDFDDWDDVGLNIPKPPDLLYLFKNYSTFMLSDREKLERIKNLEDQLSTVTGQNLALRRENESLHARIRRSSMGSPKGETETHAPLHRQRSSSLTHRHRSSGTETSGLLRRHSINRSSPEVDLTGKKKLDRDKGSPGQRAGSLRGLSVQDDEGASPHSRGELTRSMTSSASAVSTRSDVTLVHEDDTETVVDEGERGRGLSVTEGDSERRNRQDTLTAESGEGGEVRDGGGKEEGEGGGQVKNVDQNPSVNGGGEREEEEEEEKEVNTRHMSVVFRQELLNTVHLKIDSRIGLEIATLSDSRCDVVQLVARCLPHIVPNVLLAKREELIPVLLGVVASHPDSKTRDQLLHIMFNLIKRPDRHQRQMIMNGCVEYAKMCGSLRVESELLPQMWEQITHKYYERRLLVAEACGVLAPYTPTELRGSLVLSILSQMLTEDKAESVRQAVCRSLAVLVAFTDDSDKFKQSWELLLKALRDSSQLVVSTTYSVLLPALAAWAFELDTLESDMLSYFLHQMVTCIKQVSKSGSGAVEQSHHHILTLTHLVPWHFASILLTGPFESDPLVIVRRKGLFPHPSSPLLDIEVIVGDRQKVGSLVYAFNTAVSAEAFSPWPALQWFTKEFLGKLIRATVTLSFSHVDLIHSISVLLSTYCTYLGETFTRKVIRPVFEKDLSLPKQNVSSALAEGQSYITSPVLTLYVAGVLATFPKDDKLLLSYLRGVIVELALNFAPSDCLVASLEELKRDRRWHTPLLGLLQDLSAHSSFPSPTLHSHPPWGGCGLPAQDYDIVMINVRIETISSFGIIMQAVTSKEILVRVHEQFEWFLSHDQHRMDHQILMAVLQTLAAIGPHADPVFRDEFIIPKLHVVAVENNVASNLTRRRDVALVLLDCYRNISECFISVSLLQSAMLPGLESLREDLEASQPDKVTKNLLNSMARLDLMSPTPPNFSSPEWYTLPEAGSMQRELGWKGTVREWVPPYASLRDIESGEFAAHTSNVNCLALSPTNGRTLVTGGDDRRVNLWIVGQPNCLMSISGVTSPVQSVSFNYSENWVGAGSKSGVIKVFDLDENKTVRSISGHKAAITCLDFHRYGDILGSGSMDTNVKLWDVRRKGCIFTYKGHQDLIHSIQFSPDGKWIVSASEDGTAKLWDLSAGRMVTEFKTHSAGVTSVQFHPKEFLLVSGGGDRTAIVWDLERLEPLSVCGPESMPVRRVQFDSGGSVLLTGAQDSLRTYSWESAKAEDKLQVHWGKVADMAISGEQLIGASFSQAIVSLWCIDLKRLRPFSGDPVSPIEKASQVISTSGRQQFEYQREEVKMKRPFTQASGSRNVCVCKPLAEDMEGEEEEGGGGGEREAREVDSPPVEIKDEERVEIFTSRQRLMRTPPKNMTFSPFHPPPPTSSASSGGPGGVVPHLPPSQFNSVVRMGDGGLGDKRRGGGGGEGRGGGGGSVAGKKRDPRRRKEGGVRNNLIKDFAPKSKPPVKPQVHAHAAHPFSTPSLEKMLQRDIHTNHADVCSILESRLQSLREVRSQWSTSNPRVSLEAAINSGNQSVIVDLLNVLLLKRTVWNLDMAILVLPELKVLLRSKYEWYVRCGCEVVKLVLKSFGPVIKTNLATPPGAEGARGGVDISKEERYEKCQTCYSHLVVLREDMEKVGKDSSTVAADAIRDTSLLDCFSVLD</sequence>
<dbReference type="InterPro" id="IPR015943">
    <property type="entry name" value="WD40/YVTN_repeat-like_dom_sf"/>
</dbReference>
<dbReference type="PROSITE" id="PS50294">
    <property type="entry name" value="WD_REPEATS_REGION"/>
    <property type="match status" value="4"/>
</dbReference>
<feature type="compositionally biased region" description="Basic and acidic residues" evidence="8">
    <location>
        <begin position="413"/>
        <end position="424"/>
    </location>
</feature>
<dbReference type="InterPro" id="IPR028021">
    <property type="entry name" value="Katanin_C-terminal"/>
</dbReference>
<comment type="function">
    <text evidence="6">Participates in a complex which severs microtubules in an ATP-dependent manner. May act to target the enzymatic subunit of this complex to sites of action such as the centrosome. Microtubule severing may promote rapid reorganization of cellular microtubule arrays and the release of microtubules from the centrosome following nucleation.</text>
</comment>
<dbReference type="InterPro" id="IPR019775">
    <property type="entry name" value="WD40_repeat_CS"/>
</dbReference>
<proteinExistence type="inferred from homology"/>
<comment type="subunit">
    <text evidence="6">Interacts with KATNA1. This interaction enhances the microtubule binding and severing activity of KATNA1 and also targets this activity to the centrosome.</text>
</comment>
<dbReference type="SUPFAM" id="SSF50978">
    <property type="entry name" value="WD40 repeat-like"/>
    <property type="match status" value="1"/>
</dbReference>
<dbReference type="Proteomes" id="UP001174909">
    <property type="component" value="Unassembled WGS sequence"/>
</dbReference>
<keyword evidence="6" id="KW-0132">Cell division</keyword>
<name>A0AA35S0Z6_GEOBA</name>
<dbReference type="PANTHER" id="PTHR32059:SF0">
    <property type="entry name" value="RAB11-BINDING PROTEIN RELCH"/>
    <property type="match status" value="1"/>
</dbReference>
<feature type="region of interest" description="Disordered" evidence="8">
    <location>
        <begin position="1564"/>
        <end position="1667"/>
    </location>
</feature>
<dbReference type="Pfam" id="PF00400">
    <property type="entry name" value="WD40"/>
    <property type="match status" value="5"/>
</dbReference>
<feature type="region of interest" description="Disordered" evidence="8">
    <location>
        <begin position="1522"/>
        <end position="1547"/>
    </location>
</feature>
<dbReference type="PROSITE" id="PS50082">
    <property type="entry name" value="WD_REPEATS_2"/>
    <property type="match status" value="5"/>
</dbReference>
<dbReference type="CDD" id="cd00200">
    <property type="entry name" value="WD40"/>
    <property type="match status" value="1"/>
</dbReference>
<evidence type="ECO:0000256" key="5">
    <source>
        <dbReference type="ARBA" id="ARBA00023212"/>
    </source>
</evidence>
<evidence type="ECO:0000256" key="2">
    <source>
        <dbReference type="ARBA" id="ARBA00022490"/>
    </source>
</evidence>
<feature type="repeat" description="WD" evidence="7">
    <location>
        <begin position="1345"/>
        <end position="1386"/>
    </location>
</feature>
<dbReference type="InterPro" id="IPR006594">
    <property type="entry name" value="LisH"/>
</dbReference>
<comment type="similarity">
    <text evidence="6">Belongs to the WD repeat KATNB1 family.</text>
</comment>
<dbReference type="GO" id="GO:0032367">
    <property type="term" value="P:intracellular cholesterol transport"/>
    <property type="evidence" value="ECO:0007669"/>
    <property type="project" value="InterPro"/>
</dbReference>
<feature type="region of interest" description="Disordered" evidence="8">
    <location>
        <begin position="1"/>
        <end position="22"/>
    </location>
</feature>
<feature type="compositionally biased region" description="Gly residues" evidence="8">
    <location>
        <begin position="1620"/>
        <end position="1633"/>
    </location>
</feature>
<evidence type="ECO:0000256" key="8">
    <source>
        <dbReference type="SAM" id="MobiDB-lite"/>
    </source>
</evidence>
<dbReference type="Gene3D" id="2.130.10.10">
    <property type="entry name" value="YVTN repeat-like/Quinoprotein amine dehydrogenase"/>
    <property type="match status" value="2"/>
</dbReference>
<dbReference type="InterPro" id="IPR040362">
    <property type="entry name" value="RELCH"/>
</dbReference>
<dbReference type="InterPro" id="IPR001680">
    <property type="entry name" value="WD40_rpt"/>
</dbReference>
<dbReference type="InterPro" id="IPR026962">
    <property type="entry name" value="KTNB1"/>
</dbReference>
<comment type="subcellular location">
    <subcellularLocation>
        <location evidence="1 6">Cytoplasm</location>
        <location evidence="1 6">Cytoskeleton</location>
    </subcellularLocation>
    <subcellularLocation>
        <location evidence="6">Cytoplasm</location>
    </subcellularLocation>
    <subcellularLocation>
        <location evidence="6">Cytoplasm</location>
        <location evidence="6">Cytoskeleton</location>
        <location evidence="6">Microtubule organizing center</location>
        <location evidence="6">Centrosome</location>
    </subcellularLocation>
    <subcellularLocation>
        <location evidence="6">Cytoplasm</location>
        <location evidence="6">Cytoskeleton</location>
        <location evidence="6">Spindle pole</location>
    </subcellularLocation>
    <subcellularLocation>
        <location evidence="6">Cytoplasm</location>
        <location evidence="6">Cytoskeleton</location>
        <location evidence="6">Spindle</location>
    </subcellularLocation>
    <text evidence="6">Predominantly cytoplasmic. Localized to the interphase centrosome and mitotic spindle poles.</text>
</comment>
<evidence type="ECO:0000256" key="6">
    <source>
        <dbReference type="HAMAP-Rule" id="MF_03022"/>
    </source>
</evidence>
<organism evidence="10 11">
    <name type="scientific">Geodia barretti</name>
    <name type="common">Barrett's horny sponge</name>
    <dbReference type="NCBI Taxonomy" id="519541"/>
    <lineage>
        <taxon>Eukaryota</taxon>
        <taxon>Metazoa</taxon>
        <taxon>Porifera</taxon>
        <taxon>Demospongiae</taxon>
        <taxon>Heteroscleromorpha</taxon>
        <taxon>Tetractinellida</taxon>
        <taxon>Astrophorina</taxon>
        <taxon>Geodiidae</taxon>
        <taxon>Geodia</taxon>
    </lineage>
</organism>
<dbReference type="InterPro" id="IPR020472">
    <property type="entry name" value="WD40_PAC1"/>
</dbReference>
<dbReference type="GO" id="GO:0005874">
    <property type="term" value="C:microtubule"/>
    <property type="evidence" value="ECO:0007669"/>
    <property type="project" value="UniProtKB-KW"/>
</dbReference>
<feature type="compositionally biased region" description="Basic residues" evidence="8">
    <location>
        <begin position="274"/>
        <end position="289"/>
    </location>
</feature>
<protein>
    <recommendedName>
        <fullName evidence="6">Katanin p80 WD40 repeat-containing subunit B1</fullName>
        <shortName evidence="6">Katanin p80 subunit B1</shortName>
    </recommendedName>
    <alternativeName>
        <fullName evidence="6">p80 katanin</fullName>
    </alternativeName>
</protein>
<keyword evidence="11" id="KW-1185">Reference proteome</keyword>
<feature type="repeat" description="WD" evidence="7">
    <location>
        <begin position="1176"/>
        <end position="1208"/>
    </location>
</feature>
<dbReference type="GO" id="GO:0008017">
    <property type="term" value="F:microtubule binding"/>
    <property type="evidence" value="ECO:0007669"/>
    <property type="project" value="UniProtKB-UniRule"/>
</dbReference>
<accession>A0AA35S0Z6</accession>
<keyword evidence="4" id="KW-0677">Repeat</keyword>
<gene>
    <name evidence="6" type="primary">KATNB1</name>
    <name evidence="10" type="ORF">GBAR_LOCUS12722</name>
</gene>
<dbReference type="SUPFAM" id="SSF48371">
    <property type="entry name" value="ARM repeat"/>
    <property type="match status" value="1"/>
</dbReference>
<dbReference type="EMBL" id="CASHTH010001901">
    <property type="protein sequence ID" value="CAI8021448.1"/>
    <property type="molecule type" value="Genomic_DNA"/>
</dbReference>
<dbReference type="InterPro" id="IPR016024">
    <property type="entry name" value="ARM-type_fold"/>
</dbReference>
<evidence type="ECO:0000256" key="3">
    <source>
        <dbReference type="ARBA" id="ARBA00022574"/>
    </source>
</evidence>
<dbReference type="SMART" id="SM00320">
    <property type="entry name" value="WD40"/>
    <property type="match status" value="6"/>
</dbReference>
<dbReference type="GO" id="GO:0055037">
    <property type="term" value="C:recycling endosome"/>
    <property type="evidence" value="ECO:0007669"/>
    <property type="project" value="TreeGrafter"/>
</dbReference>
<evidence type="ECO:0000313" key="11">
    <source>
        <dbReference type="Proteomes" id="UP001174909"/>
    </source>
</evidence>
<dbReference type="GO" id="GO:0005802">
    <property type="term" value="C:trans-Golgi network"/>
    <property type="evidence" value="ECO:0007669"/>
    <property type="project" value="InterPro"/>
</dbReference>
<dbReference type="PROSITE" id="PS50896">
    <property type="entry name" value="LISH"/>
    <property type="match status" value="1"/>
</dbReference>
<dbReference type="PRINTS" id="PR00320">
    <property type="entry name" value="GPROTEINBRPT"/>
</dbReference>
<evidence type="ECO:0000259" key="9">
    <source>
        <dbReference type="Pfam" id="PF13925"/>
    </source>
</evidence>
<keyword evidence="6" id="KW-0131">Cell cycle</keyword>
<keyword evidence="6" id="KW-0493">Microtubule</keyword>
<dbReference type="HAMAP" id="MF_03022">
    <property type="entry name" value="Katanin_p80_B1"/>
    <property type="match status" value="1"/>
</dbReference>
<feature type="compositionally biased region" description="Polar residues" evidence="8">
    <location>
        <begin position="353"/>
        <end position="366"/>
    </location>
</feature>
<dbReference type="GO" id="GO:0005813">
    <property type="term" value="C:centrosome"/>
    <property type="evidence" value="ECO:0007669"/>
    <property type="project" value="UniProtKB-SubCell"/>
</dbReference>
<dbReference type="Pfam" id="PF13925">
    <property type="entry name" value="Katanin_con80"/>
    <property type="match status" value="1"/>
</dbReference>
<feature type="compositionally biased region" description="Basic and acidic residues" evidence="8">
    <location>
        <begin position="312"/>
        <end position="323"/>
    </location>
</feature>
<feature type="domain" description="Katanin p80 subunit C-terminal" evidence="9">
    <location>
        <begin position="1692"/>
        <end position="1846"/>
    </location>
</feature>
<feature type="region of interest" description="Disordered" evidence="8">
    <location>
        <begin position="255"/>
        <end position="458"/>
    </location>
</feature>
<dbReference type="GO" id="GO:0000922">
    <property type="term" value="C:spindle pole"/>
    <property type="evidence" value="ECO:0007669"/>
    <property type="project" value="UniProtKB-SubCell"/>
</dbReference>
<evidence type="ECO:0000256" key="7">
    <source>
        <dbReference type="PROSITE-ProRule" id="PRU00221"/>
    </source>
</evidence>
<evidence type="ECO:0000313" key="10">
    <source>
        <dbReference type="EMBL" id="CAI8021448.1"/>
    </source>
</evidence>
<dbReference type="PROSITE" id="PS00678">
    <property type="entry name" value="WD_REPEATS_1"/>
    <property type="match status" value="3"/>
</dbReference>
<feature type="repeat" description="WD" evidence="7">
    <location>
        <begin position="1303"/>
        <end position="1344"/>
    </location>
</feature>
<dbReference type="GO" id="GO:0051013">
    <property type="term" value="P:microtubule severing"/>
    <property type="evidence" value="ECO:0007669"/>
    <property type="project" value="UniProtKB-UniRule"/>
</dbReference>
<dbReference type="FunFam" id="2.130.10.10:FF:000462">
    <property type="entry name" value="Katanin p80 WD40 repeat-containing subunit B1"/>
    <property type="match status" value="1"/>
</dbReference>
<dbReference type="InterPro" id="IPR011989">
    <property type="entry name" value="ARM-like"/>
</dbReference>
<feature type="repeat" description="WD" evidence="7">
    <location>
        <begin position="1219"/>
        <end position="1260"/>
    </location>
</feature>
<feature type="repeat" description="WD" evidence="7">
    <location>
        <begin position="1261"/>
        <end position="1302"/>
    </location>
</feature>
<evidence type="ECO:0000256" key="4">
    <source>
        <dbReference type="ARBA" id="ARBA00022737"/>
    </source>
</evidence>
<dbReference type="Gene3D" id="1.25.10.10">
    <property type="entry name" value="Leucine-rich Repeat Variant"/>
    <property type="match status" value="1"/>
</dbReference>